<dbReference type="EMBL" id="JAEAOA010002346">
    <property type="protein sequence ID" value="KAK3606541.1"/>
    <property type="molecule type" value="Genomic_DNA"/>
</dbReference>
<evidence type="ECO:0000313" key="8">
    <source>
        <dbReference type="Proteomes" id="UP001195483"/>
    </source>
</evidence>
<dbReference type="SMART" id="SM00132">
    <property type="entry name" value="LIM"/>
    <property type="match status" value="1"/>
</dbReference>
<accession>A0AAE0W9M4</accession>
<dbReference type="SUPFAM" id="SSF54001">
    <property type="entry name" value="Cysteine proteinases"/>
    <property type="match status" value="1"/>
</dbReference>
<dbReference type="PROSITE" id="PS00478">
    <property type="entry name" value="LIM_DOMAIN_1"/>
    <property type="match status" value="1"/>
</dbReference>
<evidence type="ECO:0000259" key="6">
    <source>
        <dbReference type="PROSITE" id="PS50023"/>
    </source>
</evidence>
<keyword evidence="3 4" id="KW-0440">LIM domain</keyword>
<gene>
    <name evidence="7" type="ORF">CHS0354_041500</name>
</gene>
<feature type="region of interest" description="Disordered" evidence="5">
    <location>
        <begin position="131"/>
        <end position="194"/>
    </location>
</feature>
<evidence type="ECO:0000256" key="2">
    <source>
        <dbReference type="ARBA" id="ARBA00022833"/>
    </source>
</evidence>
<dbReference type="Pfam" id="PF23265">
    <property type="entry name" value="Ig-like_KY"/>
    <property type="match status" value="2"/>
</dbReference>
<comment type="caution">
    <text evidence="7">The sequence shown here is derived from an EMBL/GenBank/DDBJ whole genome shotgun (WGS) entry which is preliminary data.</text>
</comment>
<keyword evidence="8" id="KW-1185">Reference proteome</keyword>
<dbReference type="GO" id="GO:0046872">
    <property type="term" value="F:metal ion binding"/>
    <property type="evidence" value="ECO:0007669"/>
    <property type="project" value="UniProtKB-KW"/>
</dbReference>
<sequence length="916" mass="105673">MESDPDLQIQVHEEKGQDGTYKYSFSYERATLYEFKYERNAEPDAVDPCYRCYRRVYPKEQVNVGILFHKQCFRCRICGLPLTMQTFYRNDANGTYDKEVYCRTHVGKQINQIQYEKTVVPALEITPQGSSQSASVMVEAKGRKGMASVQGDIPKPSPRGSPHSSPRPESRTDLHNTTGSSMTFVTPRNKTHPSMGTWMSSSLDYSLLSGGAYSRPRYVLQSFEDFERSGVFEAQSFLEQRHCEEDARLQRFLSEEREREMKKIDDSINSEKERAAVELLAGMDQLSLQQNTRNLMLERERLEDHFRRCRDDRMKMVMDKVGFEEKARSGKMLERHAQEMLMLIAEKDREVDGNALYDHSMKPAIIPPETKKGQLYKSPVMFEHIDKRAIELSNRDYSSYTDLIRDLTKECKNELEKARALFRWVIAKDLGKNSVNEIVRPNSSVALLKGVKSGKETYHQLFKKLCSYAGLHCEIIMGYSKGAGYKPGMNMDGNTFRNSWTAVAIDGSWRLINCTWAARQVTGHKDNLPQIFHKYDEFYFLTDPEDYVYQHYPDDSAWQLLEIPLPFSEFLNLPVVKSPFFNYGLKFYSNYGATLSTDTGLVEIRLVTPKILGFGNLLEPYNKSTDTRVLEGRVLLRLVKNEAIFTINLPQPGLYNFSIYTGDFCNSDCLESACSFLINCRQLMGPPSPPYPPVSFFGPTPIMEKMEITAENQLDPLIVSDSDYLEIIFKMNKDVHVTHTFQYFEASNGEVQDIDRYVFLKSRNNTGAVYMIRCPKEGFYIFSLYASESSETTDMDCAYRYLVICQQPNPSVNAFPKTYHRWQRCTLHEPIYGDLMTSKRYTFRLDVPNAVEVFVVMGEYWYHLKRKLGFTWEGSIPTSKTATTLKIYARLTAERDCSIFAHLLDYELVEDAETEI</sequence>
<proteinExistence type="predicted"/>
<dbReference type="InterPro" id="IPR056564">
    <property type="entry name" value="Ig-like_KY"/>
</dbReference>
<dbReference type="InterPro" id="IPR038765">
    <property type="entry name" value="Papain-like_cys_pep_sf"/>
</dbReference>
<evidence type="ECO:0000256" key="3">
    <source>
        <dbReference type="ARBA" id="ARBA00023038"/>
    </source>
</evidence>
<evidence type="ECO:0000313" key="7">
    <source>
        <dbReference type="EMBL" id="KAK3606541.1"/>
    </source>
</evidence>
<reference evidence="7" key="1">
    <citation type="journal article" date="2021" name="Genome Biol. Evol.">
        <title>A High-Quality Reference Genome for a Parasitic Bivalve with Doubly Uniparental Inheritance (Bivalvia: Unionida).</title>
        <authorList>
            <person name="Smith C.H."/>
        </authorList>
    </citation>
    <scope>NUCLEOTIDE SEQUENCE</scope>
    <source>
        <strain evidence="7">CHS0354</strain>
    </source>
</reference>
<feature type="compositionally biased region" description="Polar residues" evidence="5">
    <location>
        <begin position="175"/>
        <end position="194"/>
    </location>
</feature>
<dbReference type="AlphaFoldDB" id="A0AAE0W9M4"/>
<dbReference type="Gene3D" id="2.10.110.10">
    <property type="entry name" value="Cysteine Rich Protein"/>
    <property type="match status" value="1"/>
</dbReference>
<organism evidence="7 8">
    <name type="scientific">Potamilus streckersoni</name>
    <dbReference type="NCBI Taxonomy" id="2493646"/>
    <lineage>
        <taxon>Eukaryota</taxon>
        <taxon>Metazoa</taxon>
        <taxon>Spiralia</taxon>
        <taxon>Lophotrochozoa</taxon>
        <taxon>Mollusca</taxon>
        <taxon>Bivalvia</taxon>
        <taxon>Autobranchia</taxon>
        <taxon>Heteroconchia</taxon>
        <taxon>Palaeoheterodonta</taxon>
        <taxon>Unionida</taxon>
        <taxon>Unionoidea</taxon>
        <taxon>Unionidae</taxon>
        <taxon>Ambleminae</taxon>
        <taxon>Lampsilini</taxon>
        <taxon>Potamilus</taxon>
    </lineage>
</organism>
<dbReference type="PROSITE" id="PS50023">
    <property type="entry name" value="LIM_DOMAIN_2"/>
    <property type="match status" value="1"/>
</dbReference>
<name>A0AAE0W9M4_9BIVA</name>
<reference evidence="7" key="2">
    <citation type="journal article" date="2021" name="Genome Biol. Evol.">
        <title>Developing a high-quality reference genome for a parasitic bivalve with doubly uniparental inheritance (Bivalvia: Unionida).</title>
        <authorList>
            <person name="Smith C.H."/>
        </authorList>
    </citation>
    <scope>NUCLEOTIDE SEQUENCE</scope>
    <source>
        <strain evidence="7">CHS0354</strain>
        <tissue evidence="7">Mantle</tissue>
    </source>
</reference>
<dbReference type="PANTHER" id="PTHR47020">
    <property type="entry name" value="HILLARIN"/>
    <property type="match status" value="1"/>
</dbReference>
<evidence type="ECO:0000256" key="1">
    <source>
        <dbReference type="ARBA" id="ARBA00022723"/>
    </source>
</evidence>
<dbReference type="InterPro" id="IPR002931">
    <property type="entry name" value="Transglutaminase-like"/>
</dbReference>
<evidence type="ECO:0000256" key="4">
    <source>
        <dbReference type="PROSITE-ProRule" id="PRU00125"/>
    </source>
</evidence>
<keyword evidence="2 4" id="KW-0862">Zinc</keyword>
<feature type="domain" description="LIM zinc-binding" evidence="6">
    <location>
        <begin position="47"/>
        <end position="112"/>
    </location>
</feature>
<keyword evidence="1 4" id="KW-0479">Metal-binding</keyword>
<dbReference type="PANTHER" id="PTHR47020:SF1">
    <property type="entry name" value="HILLARIN"/>
    <property type="match status" value="1"/>
</dbReference>
<dbReference type="Pfam" id="PF00412">
    <property type="entry name" value="LIM"/>
    <property type="match status" value="1"/>
</dbReference>
<evidence type="ECO:0000256" key="5">
    <source>
        <dbReference type="SAM" id="MobiDB-lite"/>
    </source>
</evidence>
<dbReference type="InterPro" id="IPR001781">
    <property type="entry name" value="Znf_LIM"/>
</dbReference>
<dbReference type="InterPro" id="IPR053041">
    <property type="entry name" value="Transglut-like_Superfamily_Mod"/>
</dbReference>
<reference evidence="7" key="3">
    <citation type="submission" date="2023-05" db="EMBL/GenBank/DDBJ databases">
        <authorList>
            <person name="Smith C.H."/>
        </authorList>
    </citation>
    <scope>NUCLEOTIDE SEQUENCE</scope>
    <source>
        <strain evidence="7">CHS0354</strain>
        <tissue evidence="7">Mantle</tissue>
    </source>
</reference>
<dbReference type="Proteomes" id="UP001195483">
    <property type="component" value="Unassembled WGS sequence"/>
</dbReference>
<protein>
    <recommendedName>
        <fullName evidence="6">LIM zinc-binding domain-containing protein</fullName>
    </recommendedName>
</protein>
<dbReference type="SMART" id="SM00460">
    <property type="entry name" value="TGc"/>
    <property type="match status" value="1"/>
</dbReference>